<sequence length="220" mass="24337">MASSTDEVCTPVDGGKLCFMCIFPANKSTVVPFSDKTWSRFSQFVNKWKDLEGDQTEIARRMERVANNMKKREQLGASSAIYKRSLQPNPVIPPPDGHGWKMDSSGELVIDWMNLPSAPESVMELANCTASCKRSGCNDVNICSCLENAIPYTDLCKCARMNCSNVGGQHQSAKLTTGCKFSVGPMKLLDEQARCASRKKWSKWSINDISSSLCDDQSEN</sequence>
<dbReference type="Proteomes" id="UP000695022">
    <property type="component" value="Unplaced"/>
</dbReference>
<name>A0ABM1DYV7_PRICU</name>
<organism evidence="1 2">
    <name type="scientific">Priapulus caudatus</name>
    <name type="common">Priapulid worm</name>
    <dbReference type="NCBI Taxonomy" id="37621"/>
    <lineage>
        <taxon>Eukaryota</taxon>
        <taxon>Metazoa</taxon>
        <taxon>Ecdysozoa</taxon>
        <taxon>Scalidophora</taxon>
        <taxon>Priapulida</taxon>
        <taxon>Priapulimorpha</taxon>
        <taxon>Priapulimorphida</taxon>
        <taxon>Priapulidae</taxon>
        <taxon>Priapulus</taxon>
    </lineage>
</organism>
<evidence type="ECO:0000313" key="1">
    <source>
        <dbReference type="Proteomes" id="UP000695022"/>
    </source>
</evidence>
<accession>A0ABM1DYV7</accession>
<keyword evidence="1" id="KW-1185">Reference proteome</keyword>
<dbReference type="GeneID" id="106807336"/>
<proteinExistence type="predicted"/>
<dbReference type="RefSeq" id="XP_014665128.1">
    <property type="nucleotide sequence ID" value="XM_014809642.1"/>
</dbReference>
<evidence type="ECO:0000313" key="2">
    <source>
        <dbReference type="RefSeq" id="XP_014665128.1"/>
    </source>
</evidence>
<gene>
    <name evidence="2" type="primary">LOC106807336</name>
</gene>
<protein>
    <submittedName>
        <fullName evidence="2">Uncharacterized protein LOC106807336</fullName>
    </submittedName>
</protein>
<reference evidence="2" key="1">
    <citation type="submission" date="2025-08" db="UniProtKB">
        <authorList>
            <consortium name="RefSeq"/>
        </authorList>
    </citation>
    <scope>IDENTIFICATION</scope>
</reference>